<accession>X0TWC3</accession>
<dbReference type="Pfam" id="PF03796">
    <property type="entry name" value="DnaB_C"/>
    <property type="match status" value="1"/>
</dbReference>
<dbReference type="Gene3D" id="3.40.50.300">
    <property type="entry name" value="P-loop containing nucleotide triphosphate hydrolases"/>
    <property type="match status" value="1"/>
</dbReference>
<feature type="domain" description="SF4 helicase" evidence="1">
    <location>
        <begin position="175"/>
        <end position="367"/>
    </location>
</feature>
<comment type="caution">
    <text evidence="2">The sequence shown here is derived from an EMBL/GenBank/DDBJ whole genome shotgun (WGS) entry which is preliminary data.</text>
</comment>
<dbReference type="PROSITE" id="PS51199">
    <property type="entry name" value="SF4_HELICASE"/>
    <property type="match status" value="1"/>
</dbReference>
<dbReference type="GO" id="GO:0005829">
    <property type="term" value="C:cytosol"/>
    <property type="evidence" value="ECO:0007669"/>
    <property type="project" value="TreeGrafter"/>
</dbReference>
<organism evidence="2">
    <name type="scientific">marine sediment metagenome</name>
    <dbReference type="NCBI Taxonomy" id="412755"/>
    <lineage>
        <taxon>unclassified sequences</taxon>
        <taxon>metagenomes</taxon>
        <taxon>ecological metagenomes</taxon>
    </lineage>
</organism>
<evidence type="ECO:0000259" key="1">
    <source>
        <dbReference type="PROSITE" id="PS51199"/>
    </source>
</evidence>
<name>X0TWC3_9ZZZZ</name>
<dbReference type="GO" id="GO:0005524">
    <property type="term" value="F:ATP binding"/>
    <property type="evidence" value="ECO:0007669"/>
    <property type="project" value="InterPro"/>
</dbReference>
<dbReference type="EMBL" id="BARS01008551">
    <property type="protein sequence ID" value="GAF80430.1"/>
    <property type="molecule type" value="Genomic_DNA"/>
</dbReference>
<reference evidence="2" key="1">
    <citation type="journal article" date="2014" name="Front. Microbiol.">
        <title>High frequency of phylogenetically diverse reductive dehalogenase-homologous genes in deep subseafloor sedimentary metagenomes.</title>
        <authorList>
            <person name="Kawai M."/>
            <person name="Futagami T."/>
            <person name="Toyoda A."/>
            <person name="Takaki Y."/>
            <person name="Nishi S."/>
            <person name="Hori S."/>
            <person name="Arai W."/>
            <person name="Tsubouchi T."/>
            <person name="Morono Y."/>
            <person name="Uchiyama I."/>
            <person name="Ito T."/>
            <person name="Fujiyama A."/>
            <person name="Inagaki F."/>
            <person name="Takami H."/>
        </authorList>
    </citation>
    <scope>NUCLEOTIDE SEQUENCE</scope>
    <source>
        <strain evidence="2">Expedition CK06-06</strain>
    </source>
</reference>
<dbReference type="GO" id="GO:0006260">
    <property type="term" value="P:DNA replication"/>
    <property type="evidence" value="ECO:0007669"/>
    <property type="project" value="InterPro"/>
</dbReference>
<dbReference type="AlphaFoldDB" id="X0TWC3"/>
<proteinExistence type="predicted"/>
<dbReference type="PANTHER" id="PTHR30153:SF2">
    <property type="entry name" value="REPLICATIVE DNA HELICASE"/>
    <property type="match status" value="1"/>
</dbReference>
<gene>
    <name evidence="2" type="ORF">S01H1_16276</name>
</gene>
<evidence type="ECO:0000313" key="2">
    <source>
        <dbReference type="EMBL" id="GAF80430.1"/>
    </source>
</evidence>
<feature type="non-terminal residue" evidence="2">
    <location>
        <position position="1"/>
    </location>
</feature>
<feature type="non-terminal residue" evidence="2">
    <location>
        <position position="367"/>
    </location>
</feature>
<dbReference type="GO" id="GO:0003678">
    <property type="term" value="F:DNA helicase activity"/>
    <property type="evidence" value="ECO:0007669"/>
    <property type="project" value="InterPro"/>
</dbReference>
<sequence>LQNSGLNSPLLRDLPNEIMAIMTLADETAHDARAYLAVNLRRDHFFDPRTTEIHRLIMALAKRRKNLPSWKTLKAASQLSAEAKELLDEESYPPVKTEGDAEQIISVLERLRQGRVIITMYDATMDKMQAEDADPQEAFTIIEQGLLDARAFSSDEALRVSPNGNLAEALEALLERKSPSTIPTGFRDFDDEAGGLPRGGLTTIAASSGGGKSCMALQICVNAFWDGYSCALVTLEMNRDQMLGRMAANVANVNYRDINLQGNTIRGKLHTLSDMQKTKMRKAKDKMLKHTEDTGARLEIFPMQDTTISEIALQLRAFDYDIIVIDYINLLNKDDSGEQNEAQALGEIARIAKVQASSTNSAWIVLA</sequence>
<dbReference type="InterPro" id="IPR007694">
    <property type="entry name" value="DNA_helicase_DnaB-like_C"/>
</dbReference>
<dbReference type="SUPFAM" id="SSF52540">
    <property type="entry name" value="P-loop containing nucleoside triphosphate hydrolases"/>
    <property type="match status" value="1"/>
</dbReference>
<dbReference type="PANTHER" id="PTHR30153">
    <property type="entry name" value="REPLICATIVE DNA HELICASE DNAB"/>
    <property type="match status" value="1"/>
</dbReference>
<protein>
    <recommendedName>
        <fullName evidence="1">SF4 helicase domain-containing protein</fullName>
    </recommendedName>
</protein>
<dbReference type="InterPro" id="IPR027417">
    <property type="entry name" value="P-loop_NTPase"/>
</dbReference>